<feature type="transmembrane region" description="Helical" evidence="1">
    <location>
        <begin position="48"/>
        <end position="71"/>
    </location>
</feature>
<dbReference type="RefSeq" id="WP_243797115.1">
    <property type="nucleotide sequence ID" value="NZ_CP094669.1"/>
</dbReference>
<proteinExistence type="predicted"/>
<dbReference type="Proteomes" id="UP000831113">
    <property type="component" value="Chromosome"/>
</dbReference>
<protein>
    <submittedName>
        <fullName evidence="2">Uncharacterized protein</fullName>
    </submittedName>
</protein>
<keyword evidence="1" id="KW-0812">Transmembrane</keyword>
<keyword evidence="1" id="KW-0472">Membrane</keyword>
<organism evidence="2 3">
    <name type="scientific">Hymenobacter tibetensis</name>
    <dbReference type="NCBI Taxonomy" id="497967"/>
    <lineage>
        <taxon>Bacteria</taxon>
        <taxon>Pseudomonadati</taxon>
        <taxon>Bacteroidota</taxon>
        <taxon>Cytophagia</taxon>
        <taxon>Cytophagales</taxon>
        <taxon>Hymenobacteraceae</taxon>
        <taxon>Hymenobacter</taxon>
    </lineage>
</organism>
<evidence type="ECO:0000313" key="3">
    <source>
        <dbReference type="Proteomes" id="UP000831113"/>
    </source>
</evidence>
<accession>A0ABY4D200</accession>
<evidence type="ECO:0000313" key="2">
    <source>
        <dbReference type="EMBL" id="UOG73988.1"/>
    </source>
</evidence>
<feature type="transmembrane region" description="Helical" evidence="1">
    <location>
        <begin position="18"/>
        <end position="36"/>
    </location>
</feature>
<gene>
    <name evidence="2" type="ORF">MTX78_17920</name>
</gene>
<evidence type="ECO:0000256" key="1">
    <source>
        <dbReference type="SAM" id="Phobius"/>
    </source>
</evidence>
<sequence>MNQLQIFAARALRQLPTSLWWVLTLLVGSVCSITLEKELFPNTPSASVVAQWVFIGCMLVLPTLGIVWVWQVAMHVVQPGWRLLWYIAATGATAVGAGLTILLLVVTLLFAA</sequence>
<keyword evidence="3" id="KW-1185">Reference proteome</keyword>
<dbReference type="EMBL" id="CP094669">
    <property type="protein sequence ID" value="UOG73988.1"/>
    <property type="molecule type" value="Genomic_DNA"/>
</dbReference>
<name>A0ABY4D200_9BACT</name>
<reference evidence="2 3" key="1">
    <citation type="submission" date="2022-03" db="EMBL/GenBank/DDBJ databases">
        <title>Hymenobactersp. isolated from the air.</title>
        <authorList>
            <person name="Won M."/>
            <person name="Kwon S.-W."/>
        </authorList>
    </citation>
    <scope>NUCLEOTIDE SEQUENCE [LARGE SCALE GENOMIC DNA]</scope>
    <source>
        <strain evidence="2 3">KACC 21982</strain>
    </source>
</reference>
<feature type="transmembrane region" description="Helical" evidence="1">
    <location>
        <begin position="83"/>
        <end position="111"/>
    </location>
</feature>
<keyword evidence="1" id="KW-1133">Transmembrane helix</keyword>